<feature type="region of interest" description="Disordered" evidence="1">
    <location>
        <begin position="29"/>
        <end position="56"/>
    </location>
</feature>
<dbReference type="EMBL" id="PFFQ01000041">
    <property type="protein sequence ID" value="PIW15994.1"/>
    <property type="molecule type" value="Genomic_DNA"/>
</dbReference>
<dbReference type="InterPro" id="IPR053959">
    <property type="entry name" value="YvlB/LiaX_N"/>
</dbReference>
<reference evidence="4 5" key="1">
    <citation type="submission" date="2017-09" db="EMBL/GenBank/DDBJ databases">
        <title>Depth-based differentiation of microbial function through sediment-hosted aquifers and enrichment of novel symbionts in the deep terrestrial subsurface.</title>
        <authorList>
            <person name="Probst A.J."/>
            <person name="Ladd B."/>
            <person name="Jarett J.K."/>
            <person name="Geller-Mcgrath D.E."/>
            <person name="Sieber C.M."/>
            <person name="Emerson J.B."/>
            <person name="Anantharaman K."/>
            <person name="Thomas B.C."/>
            <person name="Malmstrom R."/>
            <person name="Stieglmeier M."/>
            <person name="Klingl A."/>
            <person name="Woyke T."/>
            <person name="Ryan C.M."/>
            <person name="Banfield J.F."/>
        </authorList>
    </citation>
    <scope>NUCLEOTIDE SEQUENCE [LARGE SCALE GENOMIC DNA]</scope>
    <source>
        <strain evidence="4">CG17_big_fil_post_rev_8_21_14_2_50_48_46</strain>
    </source>
</reference>
<feature type="compositionally biased region" description="Basic and acidic residues" evidence="1">
    <location>
        <begin position="97"/>
        <end position="110"/>
    </location>
</feature>
<dbReference type="PANTHER" id="PTHR34094">
    <property type="match status" value="1"/>
</dbReference>
<dbReference type="InterPro" id="IPR025164">
    <property type="entry name" value="Toastrack_DUF4097"/>
</dbReference>
<dbReference type="PANTHER" id="PTHR34094:SF1">
    <property type="entry name" value="PROTEIN FAM185A"/>
    <property type="match status" value="1"/>
</dbReference>
<evidence type="ECO:0000259" key="2">
    <source>
        <dbReference type="Pfam" id="PF13349"/>
    </source>
</evidence>
<evidence type="ECO:0000259" key="3">
    <source>
        <dbReference type="Pfam" id="PF22746"/>
    </source>
</evidence>
<feature type="domain" description="DUF4097" evidence="2">
    <location>
        <begin position="166"/>
        <end position="347"/>
    </location>
</feature>
<name>A0A2M7G2G4_9BACT</name>
<evidence type="ECO:0000313" key="5">
    <source>
        <dbReference type="Proteomes" id="UP000231019"/>
    </source>
</evidence>
<dbReference type="Gene3D" id="2.160.20.120">
    <property type="match status" value="1"/>
</dbReference>
<dbReference type="Pfam" id="PF13349">
    <property type="entry name" value="DUF4097"/>
    <property type="match status" value="1"/>
</dbReference>
<feature type="domain" description="YvlB/LiaX N-terminal" evidence="3">
    <location>
        <begin position="3"/>
        <end position="32"/>
    </location>
</feature>
<gene>
    <name evidence="4" type="ORF">COW36_14875</name>
</gene>
<accession>A0A2M7G2G4</accession>
<feature type="compositionally biased region" description="Polar residues" evidence="1">
    <location>
        <begin position="31"/>
        <end position="42"/>
    </location>
</feature>
<sequence>MSEERKLILKMLQENRISIDEAETLLDAMQVKSSPQKQTPPASENEERPGENILKQMGPGIDQIMGSVSNLIGSVTSQLGPTIEKKFESWRQPSQTHSHEDSLEEQKEEQTLTLDPNCQKLKFHNLLGNISISGGSSSDQIVAKLIKKPERNQNLSQDQIQAIKLKANFENQEMILSLSETDPIRPEQLKVHVALQIPASLHLELSTLNQDIVVEKLSHAQGECQLKTQSGDLKLDQVALKQIELDTLSGTIRADQVSESFKASSRSGDILLKGSVYQAALTSQSGYLRLETAVSHSLKAESQSSDISLQLLEGHGKIDLQTTSGDIELVGHLQAETTLNSASGDLQGDITIAPTAACSLNSNSGDIDLILRPESDCKIDLASRSGDVEWRIELKDSESSAQSLKGQLGAGAGSLMARTNSGDILLS</sequence>
<proteinExistence type="predicted"/>
<dbReference type="Proteomes" id="UP000231019">
    <property type="component" value="Unassembled WGS sequence"/>
</dbReference>
<dbReference type="AlphaFoldDB" id="A0A2M7G2G4"/>
<organism evidence="4 5">
    <name type="scientific">bacterium (Candidatus Blackallbacteria) CG17_big_fil_post_rev_8_21_14_2_50_48_46</name>
    <dbReference type="NCBI Taxonomy" id="2014261"/>
    <lineage>
        <taxon>Bacteria</taxon>
        <taxon>Candidatus Blackallbacteria</taxon>
    </lineage>
</organism>
<evidence type="ECO:0000256" key="1">
    <source>
        <dbReference type="SAM" id="MobiDB-lite"/>
    </source>
</evidence>
<comment type="caution">
    <text evidence="4">The sequence shown here is derived from an EMBL/GenBank/DDBJ whole genome shotgun (WGS) entry which is preliminary data.</text>
</comment>
<feature type="region of interest" description="Disordered" evidence="1">
    <location>
        <begin position="88"/>
        <end position="111"/>
    </location>
</feature>
<evidence type="ECO:0000313" key="4">
    <source>
        <dbReference type="EMBL" id="PIW15994.1"/>
    </source>
</evidence>
<dbReference type="Pfam" id="PF22746">
    <property type="entry name" value="SHOCT-like_DUF2089-C"/>
    <property type="match status" value="1"/>
</dbReference>
<protein>
    <submittedName>
        <fullName evidence="4">Uncharacterized protein</fullName>
    </submittedName>
</protein>